<feature type="compositionally biased region" description="Polar residues" evidence="1">
    <location>
        <begin position="136"/>
        <end position="146"/>
    </location>
</feature>
<feature type="compositionally biased region" description="Basic and acidic residues" evidence="1">
    <location>
        <begin position="89"/>
        <end position="103"/>
    </location>
</feature>
<evidence type="ECO:0000256" key="1">
    <source>
        <dbReference type="SAM" id="MobiDB-lite"/>
    </source>
</evidence>
<evidence type="ECO:0000313" key="2">
    <source>
        <dbReference type="EMBL" id="ORZ22858.1"/>
    </source>
</evidence>
<dbReference type="InParanoid" id="A0A1Y2GTQ6"/>
<dbReference type="AlphaFoldDB" id="A0A1Y2GTQ6"/>
<feature type="region of interest" description="Disordered" evidence="1">
    <location>
        <begin position="77"/>
        <end position="107"/>
    </location>
</feature>
<comment type="caution">
    <text evidence="2">The sequence shown here is derived from an EMBL/GenBank/DDBJ whole genome shotgun (WGS) entry which is preliminary data.</text>
</comment>
<accession>A0A1Y2GTQ6</accession>
<dbReference type="Proteomes" id="UP000193648">
    <property type="component" value="Unassembled WGS sequence"/>
</dbReference>
<sequence length="160" mass="17328">MAVRSSWLTPRLVTSLFDSIVSDNRLDRTGAFSASIFQAYSIEHIDAFRKYPGSRAYHNVWPAGVFSAGVISGIDSDPDGGGESIEMLAKGDDDSNTHDDHARNQLNQEDCKSLIYEGADSQEYNKVEDVSMQSVEMNGSDGTDLNVSHGRHGSLGGCGH</sequence>
<dbReference type="RefSeq" id="XP_021883412.1">
    <property type="nucleotide sequence ID" value="XM_022028643.1"/>
</dbReference>
<name>A0A1Y2GTQ6_9FUNG</name>
<evidence type="ECO:0000313" key="3">
    <source>
        <dbReference type="Proteomes" id="UP000193648"/>
    </source>
</evidence>
<organism evidence="2 3">
    <name type="scientific">Lobosporangium transversale</name>
    <dbReference type="NCBI Taxonomy" id="64571"/>
    <lineage>
        <taxon>Eukaryota</taxon>
        <taxon>Fungi</taxon>
        <taxon>Fungi incertae sedis</taxon>
        <taxon>Mucoromycota</taxon>
        <taxon>Mortierellomycotina</taxon>
        <taxon>Mortierellomycetes</taxon>
        <taxon>Mortierellales</taxon>
        <taxon>Mortierellaceae</taxon>
        <taxon>Lobosporangium</taxon>
    </lineage>
</organism>
<gene>
    <name evidence="2" type="ORF">BCR41DRAFT_394425</name>
</gene>
<protein>
    <submittedName>
        <fullName evidence="2">Uncharacterized protein</fullName>
    </submittedName>
</protein>
<dbReference type="EMBL" id="MCFF01000010">
    <property type="protein sequence ID" value="ORZ22858.1"/>
    <property type="molecule type" value="Genomic_DNA"/>
</dbReference>
<dbReference type="GeneID" id="33570486"/>
<reference evidence="2 3" key="1">
    <citation type="submission" date="2016-07" db="EMBL/GenBank/DDBJ databases">
        <title>Pervasive Adenine N6-methylation of Active Genes in Fungi.</title>
        <authorList>
            <consortium name="DOE Joint Genome Institute"/>
            <person name="Mondo S.J."/>
            <person name="Dannebaum R.O."/>
            <person name="Kuo R.C."/>
            <person name="Labutti K."/>
            <person name="Haridas S."/>
            <person name="Kuo A."/>
            <person name="Salamov A."/>
            <person name="Ahrendt S.R."/>
            <person name="Lipzen A."/>
            <person name="Sullivan W."/>
            <person name="Andreopoulos W.B."/>
            <person name="Clum A."/>
            <person name="Lindquist E."/>
            <person name="Daum C."/>
            <person name="Ramamoorthy G.K."/>
            <person name="Gryganskyi A."/>
            <person name="Culley D."/>
            <person name="Magnuson J.K."/>
            <person name="James T.Y."/>
            <person name="O'Malley M.A."/>
            <person name="Stajich J.E."/>
            <person name="Spatafora J.W."/>
            <person name="Visel A."/>
            <person name="Grigoriev I.V."/>
        </authorList>
    </citation>
    <scope>NUCLEOTIDE SEQUENCE [LARGE SCALE GENOMIC DNA]</scope>
    <source>
        <strain evidence="2 3">NRRL 3116</strain>
    </source>
</reference>
<keyword evidence="3" id="KW-1185">Reference proteome</keyword>
<proteinExistence type="predicted"/>
<feature type="region of interest" description="Disordered" evidence="1">
    <location>
        <begin position="136"/>
        <end position="160"/>
    </location>
</feature>